<name>A0A383V8B7_TETOB</name>
<evidence type="ECO:0000313" key="3">
    <source>
        <dbReference type="EMBL" id="SZX78242.1"/>
    </source>
</evidence>
<sequence length="242" mass="23341">MARVAIFASCCLLLIASASAYPTFWVAEDEVANDCLAHPAKKEARHGAPVADKTTTFKLTSAGVPATALCPGVKYDVVVDFGASPRRALLTASAGTLGRGVSPCLNRAYTGKEESAEPTFADVLTVPCTGAATAVNLFATSATGSSGAFQEAKLTLPINALAKCPASTCPGAPKAAAAAANTTAAALPGAAVAAAAGPAETNASAPAAAAAAAAPAAKSGAGVAGPAGLVAVVLSAAALFMA</sequence>
<dbReference type="AlphaFoldDB" id="A0A383V8B7"/>
<organism evidence="2 4">
    <name type="scientific">Tetradesmus obliquus</name>
    <name type="common">Green alga</name>
    <name type="synonym">Acutodesmus obliquus</name>
    <dbReference type="NCBI Taxonomy" id="3088"/>
    <lineage>
        <taxon>Eukaryota</taxon>
        <taxon>Viridiplantae</taxon>
        <taxon>Chlorophyta</taxon>
        <taxon>core chlorophytes</taxon>
        <taxon>Chlorophyceae</taxon>
        <taxon>CS clade</taxon>
        <taxon>Sphaeropleales</taxon>
        <taxon>Scenedesmaceae</taxon>
        <taxon>Tetradesmus</taxon>
    </lineage>
</organism>
<evidence type="ECO:0000313" key="4">
    <source>
        <dbReference type="Proteomes" id="UP000256970"/>
    </source>
</evidence>
<evidence type="ECO:0000313" key="2">
    <source>
        <dbReference type="EMBL" id="SZX61808.1"/>
    </source>
</evidence>
<evidence type="ECO:0008006" key="5">
    <source>
        <dbReference type="Google" id="ProtNLM"/>
    </source>
</evidence>
<gene>
    <name evidence="3" type="ORF">BQ4739_LOCUS18547</name>
    <name evidence="2" type="ORF">BQ4739_LOCUS2365</name>
</gene>
<dbReference type="EMBL" id="FNXT01000177">
    <property type="protein sequence ID" value="SZX61808.1"/>
    <property type="molecule type" value="Genomic_DNA"/>
</dbReference>
<evidence type="ECO:0000256" key="1">
    <source>
        <dbReference type="SAM" id="SignalP"/>
    </source>
</evidence>
<keyword evidence="4" id="KW-1185">Reference proteome</keyword>
<dbReference type="EMBL" id="FNXT01001312">
    <property type="protein sequence ID" value="SZX78242.1"/>
    <property type="molecule type" value="Genomic_DNA"/>
</dbReference>
<accession>A0A383V8B7</accession>
<feature type="signal peptide" evidence="1">
    <location>
        <begin position="1"/>
        <end position="20"/>
    </location>
</feature>
<feature type="chain" id="PRO_5033361719" description="Pherophorin domain-containing protein" evidence="1">
    <location>
        <begin position="21"/>
        <end position="242"/>
    </location>
</feature>
<protein>
    <recommendedName>
        <fullName evidence="5">Pherophorin domain-containing protein</fullName>
    </recommendedName>
</protein>
<proteinExistence type="predicted"/>
<dbReference type="Proteomes" id="UP000256970">
    <property type="component" value="Unassembled WGS sequence"/>
</dbReference>
<keyword evidence="1" id="KW-0732">Signal</keyword>
<reference evidence="2 4" key="1">
    <citation type="submission" date="2016-10" db="EMBL/GenBank/DDBJ databases">
        <authorList>
            <person name="Cai Z."/>
        </authorList>
    </citation>
    <scope>NUCLEOTIDE SEQUENCE [LARGE SCALE GENOMIC DNA]</scope>
</reference>